<evidence type="ECO:0000256" key="1">
    <source>
        <dbReference type="SAM" id="Phobius"/>
    </source>
</evidence>
<keyword evidence="3" id="KW-1185">Reference proteome</keyword>
<dbReference type="RefSeq" id="WP_110439310.1">
    <property type="nucleotide sequence ID" value="NZ_CP033087.1"/>
</dbReference>
<proteinExistence type="predicted"/>
<feature type="transmembrane region" description="Helical" evidence="1">
    <location>
        <begin position="31"/>
        <end position="52"/>
    </location>
</feature>
<dbReference type="AlphaFoldDB" id="A0A318N0R8"/>
<keyword evidence="1" id="KW-1133">Transmembrane helix</keyword>
<dbReference type="EMBL" id="QGLT01000003">
    <property type="protein sequence ID" value="PXZ00387.1"/>
    <property type="molecule type" value="Genomic_DNA"/>
</dbReference>
<evidence type="ECO:0000313" key="3">
    <source>
        <dbReference type="Proteomes" id="UP000247565"/>
    </source>
</evidence>
<protein>
    <submittedName>
        <fullName evidence="2">Uncharacterized protein</fullName>
    </submittedName>
</protein>
<feature type="transmembrane region" description="Helical" evidence="1">
    <location>
        <begin position="7"/>
        <end position="25"/>
    </location>
</feature>
<evidence type="ECO:0000313" key="2">
    <source>
        <dbReference type="EMBL" id="PXZ00387.1"/>
    </source>
</evidence>
<reference evidence="2 3" key="1">
    <citation type="submission" date="2018-05" db="EMBL/GenBank/DDBJ databases">
        <title>Reference genomes for bee gut microbiota database.</title>
        <authorList>
            <person name="Ellegaard K.M."/>
        </authorList>
    </citation>
    <scope>NUCLEOTIDE SEQUENCE [LARGE SCALE GENOMIC DNA]</scope>
    <source>
        <strain evidence="2 3">ESL0284</strain>
    </source>
</reference>
<dbReference type="GeneID" id="83702072"/>
<name>A0A318N0R8_9PROT</name>
<dbReference type="Proteomes" id="UP000247565">
    <property type="component" value="Unassembled WGS sequence"/>
</dbReference>
<gene>
    <name evidence="2" type="ORF">DK869_07130</name>
</gene>
<organism evidence="2 3">
    <name type="scientific">Commensalibacter melissae</name>
    <dbReference type="NCBI Taxonomy" id="2070537"/>
    <lineage>
        <taxon>Bacteria</taxon>
        <taxon>Pseudomonadati</taxon>
        <taxon>Pseudomonadota</taxon>
        <taxon>Alphaproteobacteria</taxon>
        <taxon>Acetobacterales</taxon>
        <taxon>Acetobacteraceae</taxon>
    </lineage>
</organism>
<keyword evidence="1" id="KW-0812">Transmembrane</keyword>
<keyword evidence="1" id="KW-0472">Membrane</keyword>
<dbReference type="OrthoDB" id="7225982at2"/>
<sequence length="65" mass="7037">MSTFLRFTGLGLVLIVALLIAVFVGDQGPWYFAWLIGTVMIILISVAGAVLFDAQSDLRDSTGEF</sequence>
<accession>A0A318N0R8</accession>
<comment type="caution">
    <text evidence="2">The sequence shown here is derived from an EMBL/GenBank/DDBJ whole genome shotgun (WGS) entry which is preliminary data.</text>
</comment>